<sequence>MTEESRDDQGDDRGRDSEDENLPGRREFPANSEKDLRHRDERLGDLVDRMEEGVEAERSQDDVRGNVEERKETTPVEPDDQAPD</sequence>
<proteinExistence type="predicted"/>
<evidence type="ECO:0000313" key="3">
    <source>
        <dbReference type="Proteomes" id="UP000317344"/>
    </source>
</evidence>
<accession>A0A516X2R8</accession>
<organism evidence="2 3">
    <name type="scientific">Tomitella fengzijianii</name>
    <dbReference type="NCBI Taxonomy" id="2597660"/>
    <lineage>
        <taxon>Bacteria</taxon>
        <taxon>Bacillati</taxon>
        <taxon>Actinomycetota</taxon>
        <taxon>Actinomycetes</taxon>
        <taxon>Mycobacteriales</taxon>
        <taxon>Tomitella</taxon>
    </lineage>
</organism>
<dbReference type="KEGG" id="toy:FO059_08435"/>
<feature type="compositionally biased region" description="Basic and acidic residues" evidence="1">
    <location>
        <begin position="7"/>
        <end position="74"/>
    </location>
</feature>
<dbReference type="AlphaFoldDB" id="A0A516X2R8"/>
<evidence type="ECO:0000313" key="2">
    <source>
        <dbReference type="EMBL" id="QDQ97345.1"/>
    </source>
</evidence>
<reference evidence="2 3" key="1">
    <citation type="submission" date="2019-07" db="EMBL/GenBank/DDBJ databases">
        <title>Tomitella cavernea sp. nov., an actinomycete isolated from soil.</title>
        <authorList>
            <person name="Cheng J."/>
        </authorList>
    </citation>
    <scope>NUCLEOTIDE SEQUENCE [LARGE SCALE GENOMIC DNA]</scope>
    <source>
        <strain evidence="2 3">HY188</strain>
    </source>
</reference>
<reference evidence="2 3" key="2">
    <citation type="submission" date="2019-07" db="EMBL/GenBank/DDBJ databases">
        <authorList>
            <person name="Huang Y."/>
        </authorList>
    </citation>
    <scope>NUCLEOTIDE SEQUENCE [LARGE SCALE GENOMIC DNA]</scope>
    <source>
        <strain evidence="2 3">HY188</strain>
    </source>
</reference>
<protein>
    <submittedName>
        <fullName evidence="2">Uncharacterized protein</fullName>
    </submittedName>
</protein>
<gene>
    <name evidence="2" type="ORF">FO059_08435</name>
</gene>
<evidence type="ECO:0000256" key="1">
    <source>
        <dbReference type="SAM" id="MobiDB-lite"/>
    </source>
</evidence>
<feature type="region of interest" description="Disordered" evidence="1">
    <location>
        <begin position="1"/>
        <end position="84"/>
    </location>
</feature>
<dbReference type="RefSeq" id="WP_143907937.1">
    <property type="nucleotide sequence ID" value="NZ_CP041765.1"/>
</dbReference>
<name>A0A516X2R8_9ACTN</name>
<keyword evidence="3" id="KW-1185">Reference proteome</keyword>
<dbReference type="Proteomes" id="UP000317344">
    <property type="component" value="Chromosome"/>
</dbReference>
<dbReference type="EMBL" id="CP041765">
    <property type="protein sequence ID" value="QDQ97345.1"/>
    <property type="molecule type" value="Genomic_DNA"/>
</dbReference>